<dbReference type="GeneID" id="69512417"/>
<dbReference type="Pfam" id="PF04883">
    <property type="entry name" value="HK97-gp10_like"/>
    <property type="match status" value="1"/>
</dbReference>
<accession>A0ABD7GII7</accession>
<reference evidence="1 2" key="1">
    <citation type="journal article" date="2018" name="Elife">
        <title>Discovery and characterization of a prevalent human gut bacterial enzyme sufficient for the inactivation of a family of plant toxins.</title>
        <authorList>
            <person name="Koppel N."/>
            <person name="Bisanz J.E."/>
            <person name="Pandelia M.E."/>
            <person name="Turnbaugh P.J."/>
            <person name="Balskus E.P."/>
        </authorList>
    </citation>
    <scope>NUCLEOTIDE SEQUENCE [LARGE SCALE GENOMIC DNA]</scope>
    <source>
        <strain evidence="1 2">16A</strain>
    </source>
</reference>
<dbReference type="Proteomes" id="UP000253915">
    <property type="component" value="Unassembled WGS sequence"/>
</dbReference>
<dbReference type="EMBL" id="PPUQ01000011">
    <property type="protein sequence ID" value="RDC37635.1"/>
    <property type="molecule type" value="Genomic_DNA"/>
</dbReference>
<dbReference type="RefSeq" id="WP_114526807.1">
    <property type="nucleotide sequence ID" value="NZ_AP025575.1"/>
</dbReference>
<name>A0ABD7GII7_EGGLN</name>
<gene>
    <name evidence="1" type="ORF">C1853_09270</name>
</gene>
<comment type="caution">
    <text evidence="1">The sequence shown here is derived from an EMBL/GenBank/DDBJ whole genome shotgun (WGS) entry which is preliminary data.</text>
</comment>
<evidence type="ECO:0000313" key="2">
    <source>
        <dbReference type="Proteomes" id="UP000253915"/>
    </source>
</evidence>
<evidence type="ECO:0000313" key="1">
    <source>
        <dbReference type="EMBL" id="RDC37635.1"/>
    </source>
</evidence>
<organism evidence="1 2">
    <name type="scientific">Eggerthella lenta</name>
    <name type="common">Eubacterium lentum</name>
    <dbReference type="NCBI Taxonomy" id="84112"/>
    <lineage>
        <taxon>Bacteria</taxon>
        <taxon>Bacillati</taxon>
        <taxon>Actinomycetota</taxon>
        <taxon>Coriobacteriia</taxon>
        <taxon>Eggerthellales</taxon>
        <taxon>Eggerthellaceae</taxon>
        <taxon>Eggerthella</taxon>
    </lineage>
</organism>
<dbReference type="AlphaFoldDB" id="A0ABD7GII7"/>
<dbReference type="InterPro" id="IPR010064">
    <property type="entry name" value="HK97-gp10_tail"/>
</dbReference>
<evidence type="ECO:0008006" key="3">
    <source>
        <dbReference type="Google" id="ProtNLM"/>
    </source>
</evidence>
<proteinExistence type="predicted"/>
<sequence>MTAVAREFVVEKQLTASTAVKRIGRKAAANLRAKSPVKSGEYAKGWGMREKKSLGVGTTVEIKNTAKPSLTHLLENGHELRQGGFAPAIPHIRPAFEQAADELRKELGE</sequence>
<protein>
    <recommendedName>
        <fullName evidence="3">HK97 gp10 family phage protein</fullName>
    </recommendedName>
</protein>